<dbReference type="GO" id="GO:0003677">
    <property type="term" value="F:DNA binding"/>
    <property type="evidence" value="ECO:0007669"/>
    <property type="project" value="UniProtKB-KW"/>
</dbReference>
<accession>A0A381ZLS3</accession>
<dbReference type="SUPFAM" id="SSF53335">
    <property type="entry name" value="S-adenosyl-L-methionine-dependent methyltransferases"/>
    <property type="match status" value="2"/>
</dbReference>
<protein>
    <recommendedName>
        <fullName evidence="2">site-specific DNA-methyltransferase (cytosine-N(4)-specific)</fullName>
        <ecNumber evidence="2">2.1.1.113</ecNumber>
    </recommendedName>
</protein>
<evidence type="ECO:0000256" key="7">
    <source>
        <dbReference type="ARBA" id="ARBA00023125"/>
    </source>
</evidence>
<evidence type="ECO:0000256" key="6">
    <source>
        <dbReference type="ARBA" id="ARBA00022747"/>
    </source>
</evidence>
<dbReference type="Pfam" id="PF01555">
    <property type="entry name" value="N6_N4_Mtase"/>
    <property type="match status" value="1"/>
</dbReference>
<evidence type="ECO:0000256" key="8">
    <source>
        <dbReference type="ARBA" id="ARBA00049120"/>
    </source>
</evidence>
<dbReference type="InterPro" id="IPR029063">
    <property type="entry name" value="SAM-dependent_MTases_sf"/>
</dbReference>
<comment type="similarity">
    <text evidence="1">Belongs to the N(4)/N(6)-methyltransferase family. N(4) subfamily.</text>
</comment>
<feature type="domain" description="DNA methylase N-4/N-6" evidence="9">
    <location>
        <begin position="33"/>
        <end position="108"/>
    </location>
</feature>
<dbReference type="PROSITE" id="PS00093">
    <property type="entry name" value="N4_MTASE"/>
    <property type="match status" value="1"/>
</dbReference>
<evidence type="ECO:0000313" key="10">
    <source>
        <dbReference type="EMBL" id="SVA89667.1"/>
    </source>
</evidence>
<comment type="catalytic activity">
    <reaction evidence="8">
        <text>a 2'-deoxycytidine in DNA + S-adenosyl-L-methionine = an N(4)-methyl-2'-deoxycytidine in DNA + S-adenosyl-L-homocysteine + H(+)</text>
        <dbReference type="Rhea" id="RHEA:16857"/>
        <dbReference type="Rhea" id="RHEA-COMP:11369"/>
        <dbReference type="Rhea" id="RHEA-COMP:13674"/>
        <dbReference type="ChEBI" id="CHEBI:15378"/>
        <dbReference type="ChEBI" id="CHEBI:57856"/>
        <dbReference type="ChEBI" id="CHEBI:59789"/>
        <dbReference type="ChEBI" id="CHEBI:85452"/>
        <dbReference type="ChEBI" id="CHEBI:137933"/>
        <dbReference type="EC" id="2.1.1.113"/>
    </reaction>
</comment>
<proteinExistence type="inferred from homology"/>
<dbReference type="GO" id="GO:0008170">
    <property type="term" value="F:N-methyltransferase activity"/>
    <property type="evidence" value="ECO:0007669"/>
    <property type="project" value="InterPro"/>
</dbReference>
<reference evidence="10" key="1">
    <citation type="submission" date="2018-05" db="EMBL/GenBank/DDBJ databases">
        <authorList>
            <person name="Lanie J.A."/>
            <person name="Ng W.-L."/>
            <person name="Kazmierczak K.M."/>
            <person name="Andrzejewski T.M."/>
            <person name="Davidsen T.M."/>
            <person name="Wayne K.J."/>
            <person name="Tettelin H."/>
            <person name="Glass J.I."/>
            <person name="Rusch D."/>
            <person name="Podicherti R."/>
            <person name="Tsui H.-C.T."/>
            <person name="Winkler M.E."/>
        </authorList>
    </citation>
    <scope>NUCLEOTIDE SEQUENCE</scope>
</reference>
<evidence type="ECO:0000256" key="1">
    <source>
        <dbReference type="ARBA" id="ARBA00010203"/>
    </source>
</evidence>
<evidence type="ECO:0000256" key="4">
    <source>
        <dbReference type="ARBA" id="ARBA00022679"/>
    </source>
</evidence>
<dbReference type="GO" id="GO:0032259">
    <property type="term" value="P:methylation"/>
    <property type="evidence" value="ECO:0007669"/>
    <property type="project" value="UniProtKB-KW"/>
</dbReference>
<keyword evidence="3" id="KW-0489">Methyltransferase</keyword>
<evidence type="ECO:0000259" key="9">
    <source>
        <dbReference type="Pfam" id="PF01555"/>
    </source>
</evidence>
<keyword evidence="7" id="KW-0238">DNA-binding</keyword>
<dbReference type="EMBL" id="UINC01021654">
    <property type="protein sequence ID" value="SVA89667.1"/>
    <property type="molecule type" value="Genomic_DNA"/>
</dbReference>
<dbReference type="EC" id="2.1.1.113" evidence="2"/>
<evidence type="ECO:0000256" key="5">
    <source>
        <dbReference type="ARBA" id="ARBA00022691"/>
    </source>
</evidence>
<dbReference type="GO" id="GO:0015667">
    <property type="term" value="F:site-specific DNA-methyltransferase (cytosine-N4-specific) activity"/>
    <property type="evidence" value="ECO:0007669"/>
    <property type="project" value="UniProtKB-EC"/>
</dbReference>
<gene>
    <name evidence="10" type="ORF">METZ01_LOCUS142521</name>
</gene>
<evidence type="ECO:0000256" key="2">
    <source>
        <dbReference type="ARBA" id="ARBA00012185"/>
    </source>
</evidence>
<keyword evidence="6" id="KW-0680">Restriction system</keyword>
<dbReference type="InterPro" id="IPR002941">
    <property type="entry name" value="DNA_methylase_N4/N6"/>
</dbReference>
<dbReference type="Gene3D" id="3.40.50.150">
    <property type="entry name" value="Vaccinia Virus protein VP39"/>
    <property type="match status" value="2"/>
</dbReference>
<keyword evidence="5" id="KW-0949">S-adenosyl-L-methionine</keyword>
<keyword evidence="4" id="KW-0808">Transferase</keyword>
<dbReference type="GO" id="GO:0009307">
    <property type="term" value="P:DNA restriction-modification system"/>
    <property type="evidence" value="ECO:0007669"/>
    <property type="project" value="UniProtKB-KW"/>
</dbReference>
<dbReference type="AlphaFoldDB" id="A0A381ZLS3"/>
<dbReference type="InterPro" id="IPR017985">
    <property type="entry name" value="MeTrfase_CN4_CS"/>
</dbReference>
<evidence type="ECO:0000256" key="3">
    <source>
        <dbReference type="ARBA" id="ARBA00022603"/>
    </source>
</evidence>
<name>A0A381ZLS3_9ZZZZ</name>
<sequence>MPAVSLEKAKAVLSEFTLVQKKTSFDTLEVGYENYTKFINEFWTAKQRQANSIHEISYRACYKPQLPRFFIDIFTKSGDVVYDPFAGRGTTLIEAALMGRNIVSNDVNPLSQLLTEPRLNVPTLDQIEERLDEIQTVESRADIDLSMFYHKDTESEIVSLRDQLDNSSHVDNWIRMVATNRLTGHSAGFFSGYTLPPNQAASQKSQITINERLGITPAYKNTKEIILKKSKSLQRNLNPETIKQLRKIGSSAIFSSRDSRTTSHIPNESVDLTVTSPPFLNIVRYADDNWLRCWFNSIDVSEIEKKIALCRTVESWSDMMGNVFDELYRITVPGGWVAFEVGEVNNGKIKLDEYVVPLGLESGFGCAGIMVNSQDFTKTSNIWGVDNMKTGTNTNRIVLLNKPK</sequence>
<organism evidence="10">
    <name type="scientific">marine metagenome</name>
    <dbReference type="NCBI Taxonomy" id="408172"/>
    <lineage>
        <taxon>unclassified sequences</taxon>
        <taxon>metagenomes</taxon>
        <taxon>ecological metagenomes</taxon>
    </lineage>
</organism>